<gene>
    <name evidence="1" type="ORF">G2W53_038518</name>
</gene>
<dbReference type="OrthoDB" id="10520866at2759"/>
<organism evidence="1 2">
    <name type="scientific">Senna tora</name>
    <dbReference type="NCBI Taxonomy" id="362788"/>
    <lineage>
        <taxon>Eukaryota</taxon>
        <taxon>Viridiplantae</taxon>
        <taxon>Streptophyta</taxon>
        <taxon>Embryophyta</taxon>
        <taxon>Tracheophyta</taxon>
        <taxon>Spermatophyta</taxon>
        <taxon>Magnoliopsida</taxon>
        <taxon>eudicotyledons</taxon>
        <taxon>Gunneridae</taxon>
        <taxon>Pentapetalae</taxon>
        <taxon>rosids</taxon>
        <taxon>fabids</taxon>
        <taxon>Fabales</taxon>
        <taxon>Fabaceae</taxon>
        <taxon>Caesalpinioideae</taxon>
        <taxon>Cassia clade</taxon>
        <taxon>Senna</taxon>
    </lineage>
</organism>
<comment type="caution">
    <text evidence="1">The sequence shown here is derived from an EMBL/GenBank/DDBJ whole genome shotgun (WGS) entry which is preliminary data.</text>
</comment>
<name>A0A834SRV7_9FABA</name>
<keyword evidence="2" id="KW-1185">Reference proteome</keyword>
<dbReference type="Proteomes" id="UP000634136">
    <property type="component" value="Unassembled WGS sequence"/>
</dbReference>
<evidence type="ECO:0000313" key="1">
    <source>
        <dbReference type="EMBL" id="KAF7806357.1"/>
    </source>
</evidence>
<evidence type="ECO:0000313" key="2">
    <source>
        <dbReference type="Proteomes" id="UP000634136"/>
    </source>
</evidence>
<dbReference type="EMBL" id="JAAIUW010000012">
    <property type="protein sequence ID" value="KAF7806357.1"/>
    <property type="molecule type" value="Genomic_DNA"/>
</dbReference>
<accession>A0A834SRV7</accession>
<proteinExistence type="predicted"/>
<protein>
    <submittedName>
        <fullName evidence="1">Acyl-protein thioesterase 2-like</fullName>
    </submittedName>
</protein>
<dbReference type="AlphaFoldDB" id="A0A834SRV7"/>
<sequence>MNGLGFNVGDLSEDAPDDIEGLDAATTQVANLLSTEPPPENKFLFQHY</sequence>
<reference evidence="1" key="1">
    <citation type="submission" date="2020-09" db="EMBL/GenBank/DDBJ databases">
        <title>Genome-Enabled Discovery of Anthraquinone Biosynthesis in Senna tora.</title>
        <authorList>
            <person name="Kang S.-H."/>
            <person name="Pandey R.P."/>
            <person name="Lee C.-M."/>
            <person name="Sim J.-S."/>
            <person name="Jeong J.-T."/>
            <person name="Choi B.-S."/>
            <person name="Jung M."/>
            <person name="Ginzburg D."/>
            <person name="Zhao K."/>
            <person name="Won S.Y."/>
            <person name="Oh T.-J."/>
            <person name="Yu Y."/>
            <person name="Kim N.-H."/>
            <person name="Lee O.R."/>
            <person name="Lee T.-H."/>
            <person name="Bashyal P."/>
            <person name="Kim T.-S."/>
            <person name="Lee W.-H."/>
            <person name="Kawkins C."/>
            <person name="Kim C.-K."/>
            <person name="Kim J.S."/>
            <person name="Ahn B.O."/>
            <person name="Rhee S.Y."/>
            <person name="Sohng J.K."/>
        </authorList>
    </citation>
    <scope>NUCLEOTIDE SEQUENCE</scope>
    <source>
        <tissue evidence="1">Leaf</tissue>
    </source>
</reference>